<reference evidence="2 3" key="1">
    <citation type="journal article" date="2021" name="Elife">
        <title>Chloroplast acquisition without the gene transfer in kleptoplastic sea slugs, Plakobranchus ocellatus.</title>
        <authorList>
            <person name="Maeda T."/>
            <person name="Takahashi S."/>
            <person name="Yoshida T."/>
            <person name="Shimamura S."/>
            <person name="Takaki Y."/>
            <person name="Nagai Y."/>
            <person name="Toyoda A."/>
            <person name="Suzuki Y."/>
            <person name="Arimoto A."/>
            <person name="Ishii H."/>
            <person name="Satoh N."/>
            <person name="Nishiyama T."/>
            <person name="Hasebe M."/>
            <person name="Maruyama T."/>
            <person name="Minagawa J."/>
            <person name="Obokata J."/>
            <person name="Shigenobu S."/>
        </authorList>
    </citation>
    <scope>NUCLEOTIDE SEQUENCE [LARGE SCALE GENOMIC DNA]</scope>
</reference>
<feature type="compositionally biased region" description="Polar residues" evidence="1">
    <location>
        <begin position="584"/>
        <end position="606"/>
    </location>
</feature>
<gene>
    <name evidence="2" type="ORF">ElyMa_001787000</name>
</gene>
<feature type="compositionally biased region" description="Basic and acidic residues" evidence="1">
    <location>
        <begin position="436"/>
        <end position="464"/>
    </location>
</feature>
<feature type="compositionally biased region" description="Polar residues" evidence="1">
    <location>
        <begin position="1"/>
        <end position="22"/>
    </location>
</feature>
<dbReference type="AlphaFoldDB" id="A0AAV4EEQ0"/>
<feature type="region of interest" description="Disordered" evidence="1">
    <location>
        <begin position="246"/>
        <end position="268"/>
    </location>
</feature>
<evidence type="ECO:0000256" key="1">
    <source>
        <dbReference type="SAM" id="MobiDB-lite"/>
    </source>
</evidence>
<protein>
    <submittedName>
        <fullName evidence="2">Uncharacterized protein</fullName>
    </submittedName>
</protein>
<feature type="compositionally biased region" description="Low complexity" evidence="1">
    <location>
        <begin position="79"/>
        <end position="110"/>
    </location>
</feature>
<feature type="region of interest" description="Disordered" evidence="1">
    <location>
        <begin position="1"/>
        <end position="229"/>
    </location>
</feature>
<accession>A0AAV4EEQ0</accession>
<feature type="compositionally biased region" description="Low complexity" evidence="1">
    <location>
        <begin position="117"/>
        <end position="129"/>
    </location>
</feature>
<organism evidence="2 3">
    <name type="scientific">Elysia marginata</name>
    <dbReference type="NCBI Taxonomy" id="1093978"/>
    <lineage>
        <taxon>Eukaryota</taxon>
        <taxon>Metazoa</taxon>
        <taxon>Spiralia</taxon>
        <taxon>Lophotrochozoa</taxon>
        <taxon>Mollusca</taxon>
        <taxon>Gastropoda</taxon>
        <taxon>Heterobranchia</taxon>
        <taxon>Euthyneura</taxon>
        <taxon>Panpulmonata</taxon>
        <taxon>Sacoglossa</taxon>
        <taxon>Placobranchoidea</taxon>
        <taxon>Plakobranchidae</taxon>
        <taxon>Elysia</taxon>
    </lineage>
</organism>
<evidence type="ECO:0000313" key="3">
    <source>
        <dbReference type="Proteomes" id="UP000762676"/>
    </source>
</evidence>
<dbReference type="Proteomes" id="UP000762676">
    <property type="component" value="Unassembled WGS sequence"/>
</dbReference>
<feature type="compositionally biased region" description="Basic and acidic residues" evidence="1">
    <location>
        <begin position="368"/>
        <end position="387"/>
    </location>
</feature>
<comment type="caution">
    <text evidence="2">The sequence shown here is derived from an EMBL/GenBank/DDBJ whole genome shotgun (WGS) entry which is preliminary data.</text>
</comment>
<evidence type="ECO:0000313" key="2">
    <source>
        <dbReference type="EMBL" id="GFR59160.1"/>
    </source>
</evidence>
<sequence length="746" mass="81949">MPYSLQQYAPPNSQGGNTYTSRVDNDGVNSKIIPPSGNQPTYLPTHHPQHVPLNFVPPHLRPHHHHSQNYHHFPPSPPASLTSSYSNSSSTSSLSSPTSTSSSLSQTMSSLPPPPAGSSSLSRSALPISTTPPSRMVPYGYSSERSKLPPAPRDPEENEVYPLDLSVRSGQRQDCESGGGSVQENPLMFRQRHTSRPPGGDESTHKHHASLVSNSHHNGGTSNASSRAQHRLSPYSIPLGLSGGSAHSPFSMSRSPGPLRTDSPIYGRRRTPSPAYYPNMLPDGAYRAGVTAHVHQQQHYLPSGPPPPHLAPSPSLAVHSEHSSSPSPFQILTTADTVLHGAPIVSGLFKPYQEQVDSEMTNAAGHAGKTERQAEEHSQHQSRDPRRQLLRQLHLSQQQQNQAHQHRSHEQEEEEERTYVDLDCPSQAARSTYSTKPEETSSRRPEEASNDQTDGKETPMEVTDHSSSVLNRQISGGFSEENERRESEQQGDSRPTGPFNHKSELITNSNNIHESHLYLRQALLSSSAQQQREMADVENTQTHFSQHHLQQQEQQHHQQQLSDHLIKQEQTRQEGDNSHRQPRLGTTTSPADVSMAVSSTNETNNCDVGDNKRNKLNGDKVSQEVLEEAKLLAFLSKTTLVTLKPNGQVNNNGSGSDLYGDNTSASRSPDHNRKACSSPINIFKDFQVVSNENDRPGKLPKIDFCLSSSPRTGTPSSCKGSVIAPKKICFRLVDLVGLLVEQSLRA</sequence>
<name>A0AAV4EEQ0_9GAST</name>
<feature type="region of interest" description="Disordered" evidence="1">
    <location>
        <begin position="529"/>
        <end position="616"/>
    </location>
</feature>
<feature type="compositionally biased region" description="Low complexity" evidence="1">
    <location>
        <begin position="547"/>
        <end position="561"/>
    </location>
</feature>
<dbReference type="EMBL" id="BMAT01003629">
    <property type="protein sequence ID" value="GFR59160.1"/>
    <property type="molecule type" value="Genomic_DNA"/>
</dbReference>
<feature type="compositionally biased region" description="Basic residues" evidence="1">
    <location>
        <begin position="60"/>
        <end position="69"/>
    </location>
</feature>
<keyword evidence="3" id="KW-1185">Reference proteome</keyword>
<feature type="compositionally biased region" description="Polar residues" evidence="1">
    <location>
        <begin position="465"/>
        <end position="476"/>
    </location>
</feature>
<feature type="compositionally biased region" description="Basic and acidic residues" evidence="1">
    <location>
        <begin position="564"/>
        <end position="579"/>
    </location>
</feature>
<feature type="region of interest" description="Disordered" evidence="1">
    <location>
        <begin position="644"/>
        <end position="674"/>
    </location>
</feature>
<proteinExistence type="predicted"/>
<feature type="region of interest" description="Disordered" evidence="1">
    <location>
        <begin position="361"/>
        <end position="504"/>
    </location>
</feature>
<feature type="compositionally biased region" description="Polar residues" evidence="1">
    <location>
        <begin position="211"/>
        <end position="227"/>
    </location>
</feature>
<feature type="region of interest" description="Disordered" evidence="1">
    <location>
        <begin position="296"/>
        <end position="329"/>
    </location>
</feature>
<feature type="compositionally biased region" description="Low complexity" evidence="1">
    <location>
        <begin position="390"/>
        <end position="403"/>
    </location>
</feature>
<feature type="compositionally biased region" description="Polar residues" evidence="1">
    <location>
        <begin position="644"/>
        <end position="667"/>
    </location>
</feature>